<evidence type="ECO:0000256" key="5">
    <source>
        <dbReference type="ARBA" id="ARBA00022741"/>
    </source>
</evidence>
<keyword evidence="9" id="KW-0472">Membrane</keyword>
<dbReference type="EMBL" id="JBHSYS010000001">
    <property type="protein sequence ID" value="MFC6955663.1"/>
    <property type="molecule type" value="Genomic_DNA"/>
</dbReference>
<protein>
    <recommendedName>
        <fullName evidence="2">histidine kinase</fullName>
        <ecNumber evidence="2">2.7.13.3</ecNumber>
    </recommendedName>
</protein>
<dbReference type="InterPro" id="IPR050482">
    <property type="entry name" value="Sensor_HK_TwoCompSys"/>
</dbReference>
<keyword evidence="9" id="KW-1133">Transmembrane helix</keyword>
<feature type="transmembrane region" description="Helical" evidence="9">
    <location>
        <begin position="60"/>
        <end position="83"/>
    </location>
</feature>
<dbReference type="InterPro" id="IPR011712">
    <property type="entry name" value="Sig_transdc_His_kin_sub3_dim/P"/>
</dbReference>
<dbReference type="GO" id="GO:0016301">
    <property type="term" value="F:kinase activity"/>
    <property type="evidence" value="ECO:0007669"/>
    <property type="project" value="UniProtKB-KW"/>
</dbReference>
<evidence type="ECO:0000256" key="9">
    <source>
        <dbReference type="SAM" id="Phobius"/>
    </source>
</evidence>
<gene>
    <name evidence="11" type="ORF">ACFQS3_00500</name>
</gene>
<dbReference type="Gene3D" id="3.30.565.10">
    <property type="entry name" value="Histidine kinase-like ATPase, C-terminal domain"/>
    <property type="match status" value="1"/>
</dbReference>
<keyword evidence="9" id="KW-0812">Transmembrane</keyword>
<dbReference type="PANTHER" id="PTHR24421">
    <property type="entry name" value="NITRATE/NITRITE SENSOR PROTEIN NARX-RELATED"/>
    <property type="match status" value="1"/>
</dbReference>
<keyword evidence="8" id="KW-0902">Two-component regulatory system</keyword>
<dbReference type="CDD" id="cd16917">
    <property type="entry name" value="HATPase_UhpB-NarQ-NarX-like"/>
    <property type="match status" value="1"/>
</dbReference>
<dbReference type="Gene3D" id="1.20.5.1930">
    <property type="match status" value="1"/>
</dbReference>
<evidence type="ECO:0000313" key="11">
    <source>
        <dbReference type="EMBL" id="MFC6955663.1"/>
    </source>
</evidence>
<keyword evidence="6 11" id="KW-0418">Kinase</keyword>
<feature type="transmembrane region" description="Helical" evidence="9">
    <location>
        <begin position="165"/>
        <end position="183"/>
    </location>
</feature>
<evidence type="ECO:0000313" key="12">
    <source>
        <dbReference type="Proteomes" id="UP001596470"/>
    </source>
</evidence>
<feature type="transmembrane region" description="Helical" evidence="9">
    <location>
        <begin position="90"/>
        <end position="111"/>
    </location>
</feature>
<dbReference type="PANTHER" id="PTHR24421:SF10">
    <property type="entry name" value="NITRATE_NITRITE SENSOR PROTEIN NARQ"/>
    <property type="match status" value="1"/>
</dbReference>
<evidence type="ECO:0000259" key="10">
    <source>
        <dbReference type="Pfam" id="PF07730"/>
    </source>
</evidence>
<accession>A0ABW2D4N6</accession>
<proteinExistence type="predicted"/>
<dbReference type="InterPro" id="IPR036890">
    <property type="entry name" value="HATPase_C_sf"/>
</dbReference>
<feature type="transmembrane region" description="Helical" evidence="9">
    <location>
        <begin position="131"/>
        <end position="153"/>
    </location>
</feature>
<name>A0ABW2D4N6_9ACTN</name>
<keyword evidence="7" id="KW-0067">ATP-binding</keyword>
<evidence type="ECO:0000256" key="3">
    <source>
        <dbReference type="ARBA" id="ARBA00022553"/>
    </source>
</evidence>
<comment type="caution">
    <text evidence="11">The sequence shown here is derived from an EMBL/GenBank/DDBJ whole genome shotgun (WGS) entry which is preliminary data.</text>
</comment>
<evidence type="ECO:0000256" key="2">
    <source>
        <dbReference type="ARBA" id="ARBA00012438"/>
    </source>
</evidence>
<comment type="catalytic activity">
    <reaction evidence="1">
        <text>ATP + protein L-histidine = ADP + protein N-phospho-L-histidine.</text>
        <dbReference type="EC" id="2.7.13.3"/>
    </reaction>
</comment>
<dbReference type="Pfam" id="PF07730">
    <property type="entry name" value="HisKA_3"/>
    <property type="match status" value="1"/>
</dbReference>
<feature type="domain" description="Signal transduction histidine kinase subgroup 3 dimerisation and phosphoacceptor" evidence="10">
    <location>
        <begin position="214"/>
        <end position="279"/>
    </location>
</feature>
<organism evidence="11 12">
    <name type="scientific">Glycomyces mayteni</name>
    <dbReference type="NCBI Taxonomy" id="543887"/>
    <lineage>
        <taxon>Bacteria</taxon>
        <taxon>Bacillati</taxon>
        <taxon>Actinomycetota</taxon>
        <taxon>Actinomycetes</taxon>
        <taxon>Glycomycetales</taxon>
        <taxon>Glycomycetaceae</taxon>
        <taxon>Glycomyces</taxon>
    </lineage>
</organism>
<evidence type="ECO:0000256" key="8">
    <source>
        <dbReference type="ARBA" id="ARBA00023012"/>
    </source>
</evidence>
<dbReference type="EC" id="2.7.13.3" evidence="2"/>
<dbReference type="RefSeq" id="WP_382352312.1">
    <property type="nucleotide sequence ID" value="NZ_JBHMBP010000004.1"/>
</dbReference>
<dbReference type="SUPFAM" id="SSF55874">
    <property type="entry name" value="ATPase domain of HSP90 chaperone/DNA topoisomerase II/histidine kinase"/>
    <property type="match status" value="1"/>
</dbReference>
<feature type="transmembrane region" description="Helical" evidence="9">
    <location>
        <begin position="33"/>
        <end position="54"/>
    </location>
</feature>
<evidence type="ECO:0000256" key="7">
    <source>
        <dbReference type="ARBA" id="ARBA00022840"/>
    </source>
</evidence>
<keyword evidence="4" id="KW-0808">Transferase</keyword>
<evidence type="ECO:0000256" key="6">
    <source>
        <dbReference type="ARBA" id="ARBA00022777"/>
    </source>
</evidence>
<keyword evidence="5" id="KW-0547">Nucleotide-binding</keyword>
<evidence type="ECO:0000256" key="4">
    <source>
        <dbReference type="ARBA" id="ARBA00022679"/>
    </source>
</evidence>
<keyword evidence="3" id="KW-0597">Phosphoprotein</keyword>
<sequence length="432" mass="45112">MSAPAPAAALTPGERLDKALSRARAARPFTKDAALAVAVAATTLGLYAVLARLAPADASLQVTAAEVWTMGALAAAQGLLLCLRRMRPGLCLALVVAVQLGVIAVAPQIMAQGFGPAIAAYTLGTLASARFAFTAAAVAVVLETGASVAATWGEPGAAVTVLNQLGSSALLYAAASIVGAYVATRRRNWALAQERAEQVLRAARERTERSVRAERTRIARELHDVAAHHLSGMVVQAAAIERLIDRDPAAAKDGAAWIRTQGKETLANLRQVVGLLRERGDAGDGDAPVPGLSALDALVAESRRLGDDVDFAREGEPLVLPPIADISFYRIAQQALTNARQHAPGAPVRLRLAYTDHAVELLAANGSARRAVAEAGHGGTGLVGMRERADLVGAEFAAGRVADGGWSVRLRLAVREADRERQGEAFTKEGKR</sequence>
<dbReference type="Proteomes" id="UP001596470">
    <property type="component" value="Unassembled WGS sequence"/>
</dbReference>
<reference evidence="12" key="1">
    <citation type="journal article" date="2019" name="Int. J. Syst. Evol. Microbiol.">
        <title>The Global Catalogue of Microorganisms (GCM) 10K type strain sequencing project: providing services to taxonomists for standard genome sequencing and annotation.</title>
        <authorList>
            <consortium name="The Broad Institute Genomics Platform"/>
            <consortium name="The Broad Institute Genome Sequencing Center for Infectious Disease"/>
            <person name="Wu L."/>
            <person name="Ma J."/>
        </authorList>
    </citation>
    <scope>NUCLEOTIDE SEQUENCE [LARGE SCALE GENOMIC DNA]</scope>
    <source>
        <strain evidence="12">KACC 12634</strain>
    </source>
</reference>
<keyword evidence="12" id="KW-1185">Reference proteome</keyword>
<evidence type="ECO:0000256" key="1">
    <source>
        <dbReference type="ARBA" id="ARBA00000085"/>
    </source>
</evidence>